<organism evidence="2 3">
    <name type="scientific">Clostridium novyi A str. 4552</name>
    <dbReference type="NCBI Taxonomy" id="1444289"/>
    <lineage>
        <taxon>Bacteria</taxon>
        <taxon>Bacillati</taxon>
        <taxon>Bacillota</taxon>
        <taxon>Clostridia</taxon>
        <taxon>Eubacteriales</taxon>
        <taxon>Clostridiaceae</taxon>
        <taxon>Clostridium</taxon>
    </lineage>
</organism>
<evidence type="ECO:0000256" key="1">
    <source>
        <dbReference type="SAM" id="Phobius"/>
    </source>
</evidence>
<dbReference type="AlphaFoldDB" id="A0A0A0IDH3"/>
<protein>
    <recommendedName>
        <fullName evidence="4">DUF3919 domain-containing protein</fullName>
    </recommendedName>
</protein>
<feature type="transmembrane region" description="Helical" evidence="1">
    <location>
        <begin position="9"/>
        <end position="27"/>
    </location>
</feature>
<keyword evidence="1" id="KW-0472">Membrane</keyword>
<dbReference type="RefSeq" id="WP_039252974.1">
    <property type="nucleotide sequence ID" value="NZ_JENJ01000008.1"/>
</dbReference>
<dbReference type="Pfam" id="PF13057">
    <property type="entry name" value="DUF3919"/>
    <property type="match status" value="1"/>
</dbReference>
<evidence type="ECO:0000313" key="2">
    <source>
        <dbReference type="EMBL" id="KGM97640.1"/>
    </source>
</evidence>
<dbReference type="EMBL" id="JENJ01000008">
    <property type="protein sequence ID" value="KGM97640.1"/>
    <property type="molecule type" value="Genomic_DNA"/>
</dbReference>
<keyword evidence="1" id="KW-1133">Transmembrane helix</keyword>
<comment type="caution">
    <text evidence="2">The sequence shown here is derived from an EMBL/GenBank/DDBJ whole genome shotgun (WGS) entry which is preliminary data.</text>
</comment>
<reference evidence="2 3" key="1">
    <citation type="submission" date="2014-01" db="EMBL/GenBank/DDBJ databases">
        <title>Plasmidome dynamics in the species complex Clostridium novyi sensu lato converts strains of independent lineages into distinctly different pathogens.</title>
        <authorList>
            <person name="Skarin H."/>
            <person name="Segerman B."/>
        </authorList>
    </citation>
    <scope>NUCLEOTIDE SEQUENCE [LARGE SCALE GENOMIC DNA]</scope>
    <source>
        <strain evidence="2 3">4552</strain>
    </source>
</reference>
<dbReference type="InterPro" id="IPR025031">
    <property type="entry name" value="DUF3919"/>
</dbReference>
<name>A0A0A0IDH3_CLONO</name>
<dbReference type="OrthoDB" id="1917890at2"/>
<proteinExistence type="predicted"/>
<accession>A0A0A0IDH3</accession>
<gene>
    <name evidence="2" type="ORF">Z968_02740</name>
</gene>
<evidence type="ECO:0008006" key="4">
    <source>
        <dbReference type="Google" id="ProtNLM"/>
    </source>
</evidence>
<dbReference type="Proteomes" id="UP000030012">
    <property type="component" value="Unassembled WGS sequence"/>
</dbReference>
<keyword evidence="1" id="KW-0812">Transmembrane</keyword>
<sequence length="280" mass="32487">MTSFKYKRIIYLYIISFLIMIIMGIYLKKSISNKLVIFDDKEQVMQYSSNSIPVKIELYNKRWGKISITSNNLLKELWNIIESMPRNKNFYGSTKIENSPNDIIGTIFYLNGKRSTMCLNHNLKIDDSYYGGEKGSAYINRLRNYINDIICTPSMLASIVNDKNKVIIEDKLSESNKCGSNDKILIKNEIIKLKRISNNEKLQNAIRSKGKLNYHIKIYIENSNENNINLSRIKQDSYDIISISIYENNCAVIRDYGNETVDTFYMEGNLSNVCKSILKH</sequence>
<evidence type="ECO:0000313" key="3">
    <source>
        <dbReference type="Proteomes" id="UP000030012"/>
    </source>
</evidence>